<feature type="region of interest" description="Disordered" evidence="1">
    <location>
        <begin position="1"/>
        <end position="22"/>
    </location>
</feature>
<dbReference type="EMBL" id="AF416987">
    <property type="protein sequence ID" value="AAL14630.1"/>
    <property type="molecule type" value="mRNA"/>
</dbReference>
<feature type="non-terminal residue" evidence="2">
    <location>
        <position position="1"/>
    </location>
</feature>
<feature type="non-terminal residue" evidence="2">
    <location>
        <position position="287"/>
    </location>
</feature>
<accession>Q95VC0</accession>
<proteinExistence type="evidence at transcript level"/>
<protein>
    <submittedName>
        <fullName evidence="2">Surface antigen</fullName>
    </submittedName>
</protein>
<name>Q95VC0_ACACA</name>
<dbReference type="AlphaFoldDB" id="Q95VC0"/>
<feature type="compositionally biased region" description="Polar residues" evidence="1">
    <location>
        <begin position="278"/>
        <end position="287"/>
    </location>
</feature>
<evidence type="ECO:0000256" key="1">
    <source>
        <dbReference type="SAM" id="MobiDB-lite"/>
    </source>
</evidence>
<evidence type="ECO:0000313" key="2">
    <source>
        <dbReference type="EMBL" id="AAL14630.1"/>
    </source>
</evidence>
<feature type="compositionally biased region" description="Basic residues" evidence="1">
    <location>
        <begin position="1"/>
        <end position="14"/>
    </location>
</feature>
<feature type="region of interest" description="Disordered" evidence="1">
    <location>
        <begin position="266"/>
        <end position="287"/>
    </location>
</feature>
<sequence length="287" mass="31673">YAHAHTHGRSHTHTHTHDLSSVRGLPRGLSLLYEGAHALVGVFGHSVRAHHALGELVRLADVGLGHLLVEGLLAQADHRRRIGHDLLRQLECRLFDLRLGHHLVHEPIGVGLLGGDGLAREEHLHHLLLRVDRATERHRRRRAEQPYLHTGRGKVRVFGGDDQVAAGDELGAGSRGQAVDLGDDRYAQPAHGLHDLRAQREAARKVGRVALRAAHFFDVVARAEDRTLGAQDHYTDVAEAAVRLDVGQRRLELLEGLDRQRVPLPRVGRVGRRRPGGWSTSRGGPVP</sequence>
<reference evidence="2" key="1">
    <citation type="submission" date="2001-09" db="EMBL/GenBank/DDBJ databases">
        <title>cDNA clone of Acanthamoeba castellanii surface antigen.</title>
        <authorList>
            <person name="Trzyna W.C."/>
            <person name="Cordingley J.S."/>
            <person name="Villemez C.L."/>
        </authorList>
    </citation>
    <scope>NUCLEOTIDE SEQUENCE</scope>
</reference>
<organism evidence="2">
    <name type="scientific">Acanthamoeba castellanii</name>
    <name type="common">Amoeba</name>
    <dbReference type="NCBI Taxonomy" id="5755"/>
    <lineage>
        <taxon>Eukaryota</taxon>
        <taxon>Amoebozoa</taxon>
        <taxon>Discosea</taxon>
        <taxon>Longamoebia</taxon>
        <taxon>Centramoebida</taxon>
        <taxon>Acanthamoebidae</taxon>
        <taxon>Acanthamoeba</taxon>
    </lineage>
</organism>